<dbReference type="OrthoDB" id="1434105at2"/>
<accession>A0A1W1YEP8</accession>
<evidence type="ECO:0000313" key="2">
    <source>
        <dbReference type="EMBL" id="SMC34616.1"/>
    </source>
</evidence>
<name>A0A1W1YEP8_9FLAO</name>
<sequence>MKKIILMLFVTAIGVLSCSEDKEDDSNFDSNSLIGVWTFSNIDADGATGNIKLSNDILTVLVNGGCDILTYDFKADQTVNVSFRDFTETGNSVNSSGTGLLIECPINVRNSTSVWELEGNQLSFINGNGAIETITINIDGDTLTVPGEVINEDNLAGTKAIFVRE</sequence>
<protein>
    <submittedName>
        <fullName evidence="2">Lipocalin-like domain-containing protein</fullName>
    </submittedName>
</protein>
<gene>
    <name evidence="2" type="ORF">SAMN05660703_0348</name>
</gene>
<evidence type="ECO:0000259" key="1">
    <source>
        <dbReference type="Pfam" id="PF13648"/>
    </source>
</evidence>
<proteinExistence type="predicted"/>
<feature type="domain" description="Lipocalin-like" evidence="1">
    <location>
        <begin position="33"/>
        <end position="144"/>
    </location>
</feature>
<dbReference type="AlphaFoldDB" id="A0A1W1YEP8"/>
<evidence type="ECO:0000313" key="3">
    <source>
        <dbReference type="Proteomes" id="UP000192360"/>
    </source>
</evidence>
<dbReference type="PROSITE" id="PS51257">
    <property type="entry name" value="PROKAR_LIPOPROTEIN"/>
    <property type="match status" value="1"/>
</dbReference>
<dbReference type="RefSeq" id="WP_084059678.1">
    <property type="nucleotide sequence ID" value="NZ_FWXO01000001.1"/>
</dbReference>
<organism evidence="2 3">
    <name type="scientific">Cellulophaga tyrosinoxydans</name>
    <dbReference type="NCBI Taxonomy" id="504486"/>
    <lineage>
        <taxon>Bacteria</taxon>
        <taxon>Pseudomonadati</taxon>
        <taxon>Bacteroidota</taxon>
        <taxon>Flavobacteriia</taxon>
        <taxon>Flavobacteriales</taxon>
        <taxon>Flavobacteriaceae</taxon>
        <taxon>Cellulophaga</taxon>
    </lineage>
</organism>
<reference evidence="2 3" key="1">
    <citation type="submission" date="2017-04" db="EMBL/GenBank/DDBJ databases">
        <authorList>
            <person name="Afonso C.L."/>
            <person name="Miller P.J."/>
            <person name="Scott M.A."/>
            <person name="Spackman E."/>
            <person name="Goraichik I."/>
            <person name="Dimitrov K.M."/>
            <person name="Suarez D.L."/>
            <person name="Swayne D.E."/>
        </authorList>
    </citation>
    <scope>NUCLEOTIDE SEQUENCE [LARGE SCALE GENOMIC DNA]</scope>
    <source>
        <strain evidence="2 3">DSM 21164</strain>
    </source>
</reference>
<dbReference type="Pfam" id="PF13648">
    <property type="entry name" value="Lipocalin_4"/>
    <property type="match status" value="1"/>
</dbReference>
<dbReference type="InterPro" id="IPR024311">
    <property type="entry name" value="Lipocalin-like"/>
</dbReference>
<dbReference type="STRING" id="504486.SAMN05660703_0348"/>
<dbReference type="Proteomes" id="UP000192360">
    <property type="component" value="Unassembled WGS sequence"/>
</dbReference>
<keyword evidence="3" id="KW-1185">Reference proteome</keyword>
<dbReference type="EMBL" id="FWXO01000001">
    <property type="protein sequence ID" value="SMC34616.1"/>
    <property type="molecule type" value="Genomic_DNA"/>
</dbReference>